<proteinExistence type="predicted"/>
<reference evidence="2" key="1">
    <citation type="submission" date="2022-11" db="UniProtKB">
        <authorList>
            <consortium name="WormBaseParasite"/>
        </authorList>
    </citation>
    <scope>IDENTIFICATION</scope>
</reference>
<evidence type="ECO:0000313" key="1">
    <source>
        <dbReference type="Proteomes" id="UP000887560"/>
    </source>
</evidence>
<protein>
    <submittedName>
        <fullName evidence="2">Uncharacterized protein</fullName>
    </submittedName>
</protein>
<name>A0A915NT92_9BILA</name>
<dbReference type="Proteomes" id="UP000887560">
    <property type="component" value="Unplaced"/>
</dbReference>
<dbReference type="AlphaFoldDB" id="A0A915NT92"/>
<organism evidence="1 2">
    <name type="scientific">Meloidogyne floridensis</name>
    <dbReference type="NCBI Taxonomy" id="298350"/>
    <lineage>
        <taxon>Eukaryota</taxon>
        <taxon>Metazoa</taxon>
        <taxon>Ecdysozoa</taxon>
        <taxon>Nematoda</taxon>
        <taxon>Chromadorea</taxon>
        <taxon>Rhabditida</taxon>
        <taxon>Tylenchina</taxon>
        <taxon>Tylenchomorpha</taxon>
        <taxon>Tylenchoidea</taxon>
        <taxon>Meloidogynidae</taxon>
        <taxon>Meloidogyninae</taxon>
        <taxon>Meloidogyne</taxon>
    </lineage>
</organism>
<evidence type="ECO:0000313" key="2">
    <source>
        <dbReference type="WBParaSite" id="scf7180000420740.g5669"/>
    </source>
</evidence>
<dbReference type="WBParaSite" id="scf7180000420740.g5669">
    <property type="protein sequence ID" value="scf7180000420740.g5669"/>
    <property type="gene ID" value="scf7180000420740.g5669"/>
</dbReference>
<sequence>MIGMFLAIMRRIAPQISYVDTLQRSLSRERYERDRLRHKYTTVSYQLEQACKQMDLLRSSNYSALRSGSAPRTSVYAGFYPYS</sequence>
<keyword evidence="1" id="KW-1185">Reference proteome</keyword>
<accession>A0A915NT92</accession>